<evidence type="ECO:0000256" key="7">
    <source>
        <dbReference type="ARBA" id="ARBA00023237"/>
    </source>
</evidence>
<dbReference type="InterPro" id="IPR036942">
    <property type="entry name" value="Beta-barrel_TonB_sf"/>
</dbReference>
<evidence type="ECO:0000256" key="8">
    <source>
        <dbReference type="SAM" id="SignalP"/>
    </source>
</evidence>
<feature type="signal peptide" evidence="8">
    <location>
        <begin position="1"/>
        <end position="18"/>
    </location>
</feature>
<keyword evidence="5 8" id="KW-0732">Signal</keyword>
<dbReference type="InterPro" id="IPR039426">
    <property type="entry name" value="TonB-dep_rcpt-like"/>
</dbReference>
<evidence type="ECO:0000256" key="6">
    <source>
        <dbReference type="ARBA" id="ARBA00023136"/>
    </source>
</evidence>
<accession>A0A381FJX6</accession>
<dbReference type="GO" id="GO:0009279">
    <property type="term" value="C:cell outer membrane"/>
    <property type="evidence" value="ECO:0007669"/>
    <property type="project" value="UniProtKB-SubCell"/>
</dbReference>
<evidence type="ECO:0000313" key="11">
    <source>
        <dbReference type="Proteomes" id="UP000254282"/>
    </source>
</evidence>
<evidence type="ECO:0000256" key="5">
    <source>
        <dbReference type="ARBA" id="ARBA00022729"/>
    </source>
</evidence>
<gene>
    <name evidence="10" type="ORF">NCTC13532_02373</name>
</gene>
<keyword evidence="2" id="KW-0813">Transport</keyword>
<dbReference type="Gene3D" id="2.40.170.20">
    <property type="entry name" value="TonB-dependent receptor, beta-barrel domain"/>
    <property type="match status" value="1"/>
</dbReference>
<dbReference type="Gene3D" id="2.170.130.10">
    <property type="entry name" value="TonB-dependent receptor, plug domain"/>
    <property type="match status" value="1"/>
</dbReference>
<dbReference type="InterPro" id="IPR037066">
    <property type="entry name" value="Plug_dom_sf"/>
</dbReference>
<evidence type="ECO:0000259" key="9">
    <source>
        <dbReference type="Pfam" id="PF14905"/>
    </source>
</evidence>
<keyword evidence="6" id="KW-0472">Membrane</keyword>
<proteinExistence type="predicted"/>
<keyword evidence="4" id="KW-0812">Transmembrane</keyword>
<dbReference type="EMBL" id="UFVR01000004">
    <property type="protein sequence ID" value="SUX46817.1"/>
    <property type="molecule type" value="Genomic_DNA"/>
</dbReference>
<keyword evidence="10" id="KW-0675">Receptor</keyword>
<evidence type="ECO:0000256" key="4">
    <source>
        <dbReference type="ARBA" id="ARBA00022692"/>
    </source>
</evidence>
<feature type="domain" description="Outer membrane protein beta-barrel" evidence="9">
    <location>
        <begin position="296"/>
        <end position="746"/>
    </location>
</feature>
<organism evidence="10 11">
    <name type="scientific">Chryseobacterium indoltheticum</name>
    <dbReference type="NCBI Taxonomy" id="254"/>
    <lineage>
        <taxon>Bacteria</taxon>
        <taxon>Pseudomonadati</taxon>
        <taxon>Bacteroidota</taxon>
        <taxon>Flavobacteriia</taxon>
        <taxon>Flavobacteriales</taxon>
        <taxon>Weeksellaceae</taxon>
        <taxon>Chryseobacterium group</taxon>
        <taxon>Chryseobacterium</taxon>
    </lineage>
</organism>
<keyword evidence="3" id="KW-1134">Transmembrane beta strand</keyword>
<sequence length="771" mass="87741">MKTQIFIAALFLSGFAFAQEKKSDSVKTQKIEEVVLTKQVFKKQSDRFVYDVAASPVTKGNTTFDLLRQTPLLSTTDDKTLKIVGKNNALIYINGRKTNMDAESVTQFLKNTPAENIQKIEVITVPGSEFQVESSDGIINIILKKKMSDGLNGNMRMSNTQNKYNGSSASFSANYRKDKLGVSANLYGGENIQAQHYVLRNGNNLSSNESTGNIDDPNQYLGGYLNFDYQLTEKSNLALSWNSSANKSYNSTVNLFNTISSFNEKTNALDTNYTNSRNKEDARSYNNSVNLNYELKTDSLGSKLNVNAAYLNYKRFQFTDNKTFSADPLGNDTGVIPTQTITQNLPQIINNFSSTVDYIQKFKNDFTIAVGGNFNKTKTDNDTKNTTTVYDIDGNIAELFDSNGNTIDNPKYEPNHFIYDENIYGAYLTLEKKFSDKFSGKIGTRYEITNSIGTSDNAAPEYRKIERDYNNLLPYLSINYAINDKNNISYAFSSRMRRPSFWELNPVRNILTENNYTQNNPFVKASSTYNQELTYMYKSSYFLILNHSYFKDQITQVPLQGYAKSMDGKITEQNVLRYIRTNFGDKQEMSAMLGMNKTFFNQYLTMNFNIGVQHNVNNGSLSVDPTNGDIFLDKKGNQIVYSNNIKSTSILIQTNNTIRLDKKKTWFLGVNYFFVDKQQIELGMLKNLSSLDVSLKKNWNDWTFALNLTDVLRTNIVEIEDYQDNGNYNYVRNDQFRRGGTFSITYNFGNQKVKKVRDIEGASDAIKSRTR</sequence>
<dbReference type="GO" id="GO:0044718">
    <property type="term" value="P:siderophore transmembrane transport"/>
    <property type="evidence" value="ECO:0007669"/>
    <property type="project" value="TreeGrafter"/>
</dbReference>
<dbReference type="InterPro" id="IPR041700">
    <property type="entry name" value="OMP_b-brl_3"/>
</dbReference>
<name>A0A381FJX6_9FLAO</name>
<dbReference type="PANTHER" id="PTHR30069">
    <property type="entry name" value="TONB-DEPENDENT OUTER MEMBRANE RECEPTOR"/>
    <property type="match status" value="1"/>
</dbReference>
<protein>
    <submittedName>
        <fullName evidence="10">TonB-dependent hemoglobin/transferrin/lactoferrin receptor family protein</fullName>
    </submittedName>
</protein>
<dbReference type="RefSeq" id="WP_115620438.1">
    <property type="nucleotide sequence ID" value="NZ_UFVR01000004.1"/>
</dbReference>
<evidence type="ECO:0000256" key="2">
    <source>
        <dbReference type="ARBA" id="ARBA00022448"/>
    </source>
</evidence>
<dbReference type="Pfam" id="PF14905">
    <property type="entry name" value="OMP_b-brl_3"/>
    <property type="match status" value="1"/>
</dbReference>
<dbReference type="STRING" id="254.SAMN05421682_101206"/>
<evidence type="ECO:0000256" key="1">
    <source>
        <dbReference type="ARBA" id="ARBA00004571"/>
    </source>
</evidence>
<reference evidence="10 11" key="1">
    <citation type="submission" date="2018-06" db="EMBL/GenBank/DDBJ databases">
        <authorList>
            <consortium name="Pathogen Informatics"/>
            <person name="Doyle S."/>
        </authorList>
    </citation>
    <scope>NUCLEOTIDE SEQUENCE [LARGE SCALE GENOMIC DNA]</scope>
    <source>
        <strain evidence="10 11">NCTC13532</strain>
    </source>
</reference>
<dbReference type="GO" id="GO:0015344">
    <property type="term" value="F:siderophore uptake transmembrane transporter activity"/>
    <property type="evidence" value="ECO:0007669"/>
    <property type="project" value="TreeGrafter"/>
</dbReference>
<dbReference type="SUPFAM" id="SSF56935">
    <property type="entry name" value="Porins"/>
    <property type="match status" value="1"/>
</dbReference>
<dbReference type="AlphaFoldDB" id="A0A381FJX6"/>
<evidence type="ECO:0000313" key="10">
    <source>
        <dbReference type="EMBL" id="SUX46817.1"/>
    </source>
</evidence>
<evidence type="ECO:0000256" key="3">
    <source>
        <dbReference type="ARBA" id="ARBA00022452"/>
    </source>
</evidence>
<dbReference type="PANTHER" id="PTHR30069:SF29">
    <property type="entry name" value="HEMOGLOBIN AND HEMOGLOBIN-HAPTOGLOBIN-BINDING PROTEIN 1-RELATED"/>
    <property type="match status" value="1"/>
</dbReference>
<keyword evidence="7" id="KW-0998">Cell outer membrane</keyword>
<feature type="chain" id="PRO_5017086443" evidence="8">
    <location>
        <begin position="19"/>
        <end position="771"/>
    </location>
</feature>
<comment type="subcellular location">
    <subcellularLocation>
        <location evidence="1">Cell outer membrane</location>
        <topology evidence="1">Multi-pass membrane protein</topology>
    </subcellularLocation>
</comment>
<dbReference type="Proteomes" id="UP000254282">
    <property type="component" value="Unassembled WGS sequence"/>
</dbReference>